<keyword evidence="2" id="KW-1185">Reference proteome</keyword>
<sequence>MLLVMIQGIVGRCLELRVSGIHSCASSETALIHAAGQGHTHTDKYVIDRGANDTIPTQFRGSYDLAPCCRNRRY</sequence>
<evidence type="ECO:0000313" key="1">
    <source>
        <dbReference type="EMBL" id="OIW00105.1"/>
    </source>
</evidence>
<dbReference type="Proteomes" id="UP000188354">
    <property type="component" value="Chromosome LG12"/>
</dbReference>
<dbReference type="EMBL" id="CM007372">
    <property type="protein sequence ID" value="OIW00105.1"/>
    <property type="molecule type" value="Genomic_DNA"/>
</dbReference>
<name>A0A4P1R2V7_LUPAN</name>
<proteinExistence type="predicted"/>
<organism evidence="1 2">
    <name type="scientific">Lupinus angustifolius</name>
    <name type="common">Narrow-leaved blue lupine</name>
    <dbReference type="NCBI Taxonomy" id="3871"/>
    <lineage>
        <taxon>Eukaryota</taxon>
        <taxon>Viridiplantae</taxon>
        <taxon>Streptophyta</taxon>
        <taxon>Embryophyta</taxon>
        <taxon>Tracheophyta</taxon>
        <taxon>Spermatophyta</taxon>
        <taxon>Magnoliopsida</taxon>
        <taxon>eudicotyledons</taxon>
        <taxon>Gunneridae</taxon>
        <taxon>Pentapetalae</taxon>
        <taxon>rosids</taxon>
        <taxon>fabids</taxon>
        <taxon>Fabales</taxon>
        <taxon>Fabaceae</taxon>
        <taxon>Papilionoideae</taxon>
        <taxon>50 kb inversion clade</taxon>
        <taxon>genistoids sensu lato</taxon>
        <taxon>core genistoids</taxon>
        <taxon>Genisteae</taxon>
        <taxon>Lupinus</taxon>
    </lineage>
</organism>
<evidence type="ECO:0000313" key="2">
    <source>
        <dbReference type="Proteomes" id="UP000188354"/>
    </source>
</evidence>
<dbReference type="AlphaFoldDB" id="A0A4P1R2V7"/>
<reference evidence="1 2" key="1">
    <citation type="journal article" date="2017" name="Plant Biotechnol. J.">
        <title>A comprehensive draft genome sequence for lupin (Lupinus angustifolius), an emerging health food: insights into plant-microbe interactions and legume evolution.</title>
        <authorList>
            <person name="Hane J.K."/>
            <person name="Ming Y."/>
            <person name="Kamphuis L.G."/>
            <person name="Nelson M.N."/>
            <person name="Garg G."/>
            <person name="Atkins C.A."/>
            <person name="Bayer P.E."/>
            <person name="Bravo A."/>
            <person name="Bringans S."/>
            <person name="Cannon S."/>
            <person name="Edwards D."/>
            <person name="Foley R."/>
            <person name="Gao L.L."/>
            <person name="Harrison M.J."/>
            <person name="Huang W."/>
            <person name="Hurgobin B."/>
            <person name="Li S."/>
            <person name="Liu C.W."/>
            <person name="McGrath A."/>
            <person name="Morahan G."/>
            <person name="Murray J."/>
            <person name="Weller J."/>
            <person name="Jian J."/>
            <person name="Singh K.B."/>
        </authorList>
    </citation>
    <scope>NUCLEOTIDE SEQUENCE [LARGE SCALE GENOMIC DNA]</scope>
    <source>
        <strain evidence="2">cv. Tanjil</strain>
        <tissue evidence="1">Whole plant</tissue>
    </source>
</reference>
<protein>
    <submittedName>
        <fullName evidence="1">Uncharacterized protein</fullName>
    </submittedName>
</protein>
<accession>A0A4P1R2V7</accession>
<gene>
    <name evidence="1" type="ORF">TanjilG_26442</name>
</gene>
<dbReference type="Gramene" id="OIW00105">
    <property type="protein sequence ID" value="OIW00105"/>
    <property type="gene ID" value="TanjilG_26442"/>
</dbReference>